<organism evidence="3 4">
    <name type="scientific">Cirrhinus mrigala</name>
    <name type="common">Mrigala</name>
    <dbReference type="NCBI Taxonomy" id="683832"/>
    <lineage>
        <taxon>Eukaryota</taxon>
        <taxon>Metazoa</taxon>
        <taxon>Chordata</taxon>
        <taxon>Craniata</taxon>
        <taxon>Vertebrata</taxon>
        <taxon>Euteleostomi</taxon>
        <taxon>Actinopterygii</taxon>
        <taxon>Neopterygii</taxon>
        <taxon>Teleostei</taxon>
        <taxon>Ostariophysi</taxon>
        <taxon>Cypriniformes</taxon>
        <taxon>Cyprinidae</taxon>
        <taxon>Labeoninae</taxon>
        <taxon>Labeonini</taxon>
        <taxon>Cirrhinus</taxon>
    </lineage>
</organism>
<sequence length="100" mass="11634">IPDLLSEEEVDGVRKAVRSEVRELGLLDNDENCWSFFMNRVRQQLKVVLCMSPVGNSLRLHARRFPALLNCTTLDWFQEWPLEALQSVSFKFLQDIPSIQ</sequence>
<comment type="similarity">
    <text evidence="1">Belongs to the dynein heavy chain family.</text>
</comment>
<feature type="non-terminal residue" evidence="3">
    <location>
        <position position="100"/>
    </location>
</feature>
<feature type="domain" description="Dynein heavy chain AAA module D4" evidence="2">
    <location>
        <begin position="1"/>
        <end position="96"/>
    </location>
</feature>
<dbReference type="InterPro" id="IPR024317">
    <property type="entry name" value="Dynein_heavy_chain_D4_dom"/>
</dbReference>
<evidence type="ECO:0000313" key="4">
    <source>
        <dbReference type="Proteomes" id="UP001529510"/>
    </source>
</evidence>
<reference evidence="3 4" key="1">
    <citation type="submission" date="2024-05" db="EMBL/GenBank/DDBJ databases">
        <title>Genome sequencing and assembly of Indian major carp, Cirrhinus mrigala (Hamilton, 1822).</title>
        <authorList>
            <person name="Mohindra V."/>
            <person name="Chowdhury L.M."/>
            <person name="Lal K."/>
            <person name="Jena J.K."/>
        </authorList>
    </citation>
    <scope>NUCLEOTIDE SEQUENCE [LARGE SCALE GENOMIC DNA]</scope>
    <source>
        <strain evidence="3">CM1030</strain>
        <tissue evidence="3">Blood</tissue>
    </source>
</reference>
<dbReference type="EMBL" id="JAMKFB020000016">
    <property type="protein sequence ID" value="KAL0172594.1"/>
    <property type="molecule type" value="Genomic_DNA"/>
</dbReference>
<evidence type="ECO:0000259" key="2">
    <source>
        <dbReference type="Pfam" id="PF12780"/>
    </source>
</evidence>
<proteinExistence type="inferred from homology"/>
<feature type="non-terminal residue" evidence="3">
    <location>
        <position position="1"/>
    </location>
</feature>
<keyword evidence="4" id="KW-1185">Reference proteome</keyword>
<dbReference type="PANTHER" id="PTHR22878">
    <property type="entry name" value="DYNEIN HEAVY CHAIN 6, AXONEMAL-LIKE-RELATED"/>
    <property type="match status" value="1"/>
</dbReference>
<name>A0ABD0PET8_CIRMR</name>
<comment type="caution">
    <text evidence="3">The sequence shown here is derived from an EMBL/GenBank/DDBJ whole genome shotgun (WGS) entry which is preliminary data.</text>
</comment>
<evidence type="ECO:0000256" key="1">
    <source>
        <dbReference type="ARBA" id="ARBA00008887"/>
    </source>
</evidence>
<protein>
    <recommendedName>
        <fullName evidence="2">Dynein heavy chain AAA module D4 domain-containing protein</fullName>
    </recommendedName>
</protein>
<dbReference type="Proteomes" id="UP001529510">
    <property type="component" value="Unassembled WGS sequence"/>
</dbReference>
<dbReference type="AlphaFoldDB" id="A0ABD0PET8"/>
<evidence type="ECO:0000313" key="3">
    <source>
        <dbReference type="EMBL" id="KAL0172594.1"/>
    </source>
</evidence>
<dbReference type="Gene3D" id="3.40.50.300">
    <property type="entry name" value="P-loop containing nucleotide triphosphate hydrolases"/>
    <property type="match status" value="1"/>
</dbReference>
<dbReference type="Pfam" id="PF12780">
    <property type="entry name" value="AAA_8"/>
    <property type="match status" value="1"/>
</dbReference>
<dbReference type="InterPro" id="IPR026983">
    <property type="entry name" value="DHC"/>
</dbReference>
<accession>A0ABD0PET8</accession>
<dbReference type="InterPro" id="IPR027417">
    <property type="entry name" value="P-loop_NTPase"/>
</dbReference>
<gene>
    <name evidence="3" type="ORF">M9458_032905</name>
</gene>